<gene>
    <name evidence="1" type="ORF">C7445_10988</name>
</gene>
<sequence>MLLSMQRTLSFMTTPADRVTNEPFSKSSYCVRGQGREICRDFGIINGGALDQAAEAKQTTITRSTQA</sequence>
<dbReference type="Proteomes" id="UP000294581">
    <property type="component" value="Unassembled WGS sequence"/>
</dbReference>
<reference evidence="1 2" key="1">
    <citation type="submission" date="2019-03" db="EMBL/GenBank/DDBJ databases">
        <title>Genomic Encyclopedia of Type Strains, Phase IV (KMG-IV): sequencing the most valuable type-strain genomes for metagenomic binning, comparative biology and taxonomic classification.</title>
        <authorList>
            <person name="Goeker M."/>
        </authorList>
    </citation>
    <scope>NUCLEOTIDE SEQUENCE [LARGE SCALE GENOMIC DNA]</scope>
    <source>
        <strain evidence="1 2">DSM 17974</strain>
    </source>
</reference>
<protein>
    <submittedName>
        <fullName evidence="1">Uncharacterized protein</fullName>
    </submittedName>
</protein>
<comment type="caution">
    <text evidence="1">The sequence shown here is derived from an EMBL/GenBank/DDBJ whole genome shotgun (WGS) entry which is preliminary data.</text>
</comment>
<accession>A0A4R8LKF0</accession>
<proteinExistence type="predicted"/>
<organism evidence="1 2">
    <name type="scientific">Alicyclobacillus sacchari</name>
    <dbReference type="NCBI Taxonomy" id="392010"/>
    <lineage>
        <taxon>Bacteria</taxon>
        <taxon>Bacillati</taxon>
        <taxon>Bacillota</taxon>
        <taxon>Bacilli</taxon>
        <taxon>Bacillales</taxon>
        <taxon>Alicyclobacillaceae</taxon>
        <taxon>Alicyclobacillus</taxon>
    </lineage>
</organism>
<dbReference type="EMBL" id="SORF01000009">
    <property type="protein sequence ID" value="TDY44590.1"/>
    <property type="molecule type" value="Genomic_DNA"/>
</dbReference>
<evidence type="ECO:0000313" key="1">
    <source>
        <dbReference type="EMBL" id="TDY44590.1"/>
    </source>
</evidence>
<dbReference type="AlphaFoldDB" id="A0A4R8LKF0"/>
<keyword evidence="2" id="KW-1185">Reference proteome</keyword>
<evidence type="ECO:0000313" key="2">
    <source>
        <dbReference type="Proteomes" id="UP000294581"/>
    </source>
</evidence>
<name>A0A4R8LKF0_9BACL</name>